<dbReference type="Gene3D" id="1.10.510.10">
    <property type="entry name" value="Transferase(Phosphotransferase) domain 1"/>
    <property type="match status" value="1"/>
</dbReference>
<dbReference type="PROSITE" id="PS50011">
    <property type="entry name" value="PROTEIN_KINASE_DOM"/>
    <property type="match status" value="1"/>
</dbReference>
<dbReference type="GO" id="GO:0004674">
    <property type="term" value="F:protein serine/threonine kinase activity"/>
    <property type="evidence" value="ECO:0007669"/>
    <property type="project" value="UniProtKB-KW"/>
</dbReference>
<organism evidence="3 4">
    <name type="scientific">Colletotrichum tofieldiae</name>
    <dbReference type="NCBI Taxonomy" id="708197"/>
    <lineage>
        <taxon>Eukaryota</taxon>
        <taxon>Fungi</taxon>
        <taxon>Dikarya</taxon>
        <taxon>Ascomycota</taxon>
        <taxon>Pezizomycotina</taxon>
        <taxon>Sordariomycetes</taxon>
        <taxon>Hypocreomycetidae</taxon>
        <taxon>Glomerellales</taxon>
        <taxon>Glomerellaceae</taxon>
        <taxon>Colletotrichum</taxon>
        <taxon>Colletotrichum spaethianum species complex</taxon>
    </lineage>
</organism>
<keyword evidence="4" id="KW-1185">Reference proteome</keyword>
<evidence type="ECO:0000313" key="4">
    <source>
        <dbReference type="Proteomes" id="UP000076552"/>
    </source>
</evidence>
<keyword evidence="3" id="KW-0808">Transferase</keyword>
<reference evidence="3 4" key="1">
    <citation type="submission" date="2015-06" db="EMBL/GenBank/DDBJ databases">
        <title>Survival trade-offs in plant roots during colonization by closely related pathogenic and mutualistic fungi.</title>
        <authorList>
            <person name="Hacquard S."/>
            <person name="Kracher B."/>
            <person name="Hiruma K."/>
            <person name="Weinman A."/>
            <person name="Muench P."/>
            <person name="Garrido Oter R."/>
            <person name="Ver Loren van Themaat E."/>
            <person name="Dallerey J.-F."/>
            <person name="Damm U."/>
            <person name="Henrissat B."/>
            <person name="Lespinet O."/>
            <person name="Thon M."/>
            <person name="Kemen E."/>
            <person name="McHardy A.C."/>
            <person name="Schulze-Lefert P."/>
            <person name="O'Connell R.J."/>
        </authorList>
    </citation>
    <scope>NUCLEOTIDE SEQUENCE [LARGE SCALE GENOMIC DNA]</scope>
    <source>
        <strain evidence="3 4">0861</strain>
    </source>
</reference>
<feature type="region of interest" description="Disordered" evidence="1">
    <location>
        <begin position="418"/>
        <end position="438"/>
    </location>
</feature>
<sequence length="556" mass="64183">MAYDLPIPQIRLNGSTEVPLQDPAADEWVHPKLPPLSILEIPGRQSFEQQIENRFWMHVVRDTSVQSHQRQFWPRELLEHLFDRFAINGVIEELIRRGDLSKKVGERPHSMRSSSAYWTNRVLGTTTDSRTYRLVLVVLILSNKTSCLKNFMRENFDDSKLHHLQPPASSHYTHMAPFSEKAFTNWRQNEARNFYEYRCKLLVPFLAKSRLPGQVSQYHFDFDSILPWKVLSLGASSSPQMTDSDSLPGGFGEVQKIVIHAWQHGFHDDLRRISASPSLFALKRLYSRSEIEFHEEVSQLERFGGRHPHIVTLLSTVTQEDGQSTKRYLLFPWADSDLLAYWQVENRQPRDHRFIKWVAEQLSGMADALNYIHDPNLTINNKRVYGRHGDIKPENVLCFKGKGQGKLVLSDLGLTRTHGDQSRSNRPGELIPTTPNYRPPECDIDGKKGHVSRDFDIWTMGCLFLEFMVWILDGWEGYKDFQNRRFSPYINGGETCVYFDIVRTGQDEYAFKVKDVVIKAGEPGKFPWKITPLILSPRNSSDSTHTQSVLSTFTTC</sequence>
<dbReference type="STRING" id="708197.A0A166U2X7"/>
<proteinExistence type="predicted"/>
<dbReference type="SUPFAM" id="SSF56112">
    <property type="entry name" value="Protein kinase-like (PK-like)"/>
    <property type="match status" value="1"/>
</dbReference>
<protein>
    <submittedName>
        <fullName evidence="3">Serine/threonine protein kinase</fullName>
    </submittedName>
</protein>
<dbReference type="EMBL" id="LFIV01000052">
    <property type="protein sequence ID" value="KZL72868.1"/>
    <property type="molecule type" value="Genomic_DNA"/>
</dbReference>
<evidence type="ECO:0000256" key="1">
    <source>
        <dbReference type="SAM" id="MobiDB-lite"/>
    </source>
</evidence>
<keyword evidence="3" id="KW-0418">Kinase</keyword>
<dbReference type="SMART" id="SM00220">
    <property type="entry name" value="S_TKc"/>
    <property type="match status" value="1"/>
</dbReference>
<dbReference type="PANTHER" id="PTHR24359:SF37">
    <property type="entry name" value="PROTEIN KINASE DOMAIN-CONTAINING PROTEIN"/>
    <property type="match status" value="1"/>
</dbReference>
<dbReference type="CDD" id="cd00180">
    <property type="entry name" value="PKc"/>
    <property type="match status" value="1"/>
</dbReference>
<evidence type="ECO:0000259" key="2">
    <source>
        <dbReference type="PROSITE" id="PS50011"/>
    </source>
</evidence>
<dbReference type="AlphaFoldDB" id="A0A166U2X7"/>
<dbReference type="InterPro" id="IPR011009">
    <property type="entry name" value="Kinase-like_dom_sf"/>
</dbReference>
<gene>
    <name evidence="3" type="ORF">CT0861_04454</name>
</gene>
<dbReference type="Pfam" id="PF00069">
    <property type="entry name" value="Pkinase"/>
    <property type="match status" value="1"/>
</dbReference>
<feature type="domain" description="Protein kinase" evidence="2">
    <location>
        <begin position="240"/>
        <end position="556"/>
    </location>
</feature>
<keyword evidence="3" id="KW-0723">Serine/threonine-protein kinase</keyword>
<comment type="caution">
    <text evidence="3">The sequence shown here is derived from an EMBL/GenBank/DDBJ whole genome shotgun (WGS) entry which is preliminary data.</text>
</comment>
<accession>A0A166U2X7</accession>
<name>A0A166U2X7_9PEZI</name>
<dbReference type="InterPro" id="IPR000719">
    <property type="entry name" value="Prot_kinase_dom"/>
</dbReference>
<dbReference type="GO" id="GO:0005524">
    <property type="term" value="F:ATP binding"/>
    <property type="evidence" value="ECO:0007669"/>
    <property type="project" value="InterPro"/>
</dbReference>
<dbReference type="PANTHER" id="PTHR24359">
    <property type="entry name" value="SERINE/THREONINE-PROTEIN KINASE SBK1"/>
    <property type="match status" value="1"/>
</dbReference>
<dbReference type="Proteomes" id="UP000076552">
    <property type="component" value="Unassembled WGS sequence"/>
</dbReference>
<evidence type="ECO:0000313" key="3">
    <source>
        <dbReference type="EMBL" id="KZL72868.1"/>
    </source>
</evidence>